<accession>A0A6A0BAD5</accession>
<proteinExistence type="predicted"/>
<protein>
    <submittedName>
        <fullName evidence="1">Uncharacterized protein</fullName>
    </submittedName>
</protein>
<gene>
    <name evidence="1" type="ORF">Hs30E_09030</name>
</gene>
<evidence type="ECO:0000313" key="1">
    <source>
        <dbReference type="EMBL" id="GFH42352.1"/>
    </source>
</evidence>
<evidence type="ECO:0000313" key="2">
    <source>
        <dbReference type="Proteomes" id="UP000480303"/>
    </source>
</evidence>
<comment type="caution">
    <text evidence="1">The sequence shown here is derived from an EMBL/GenBank/DDBJ whole genome shotgun (WGS) entry which is preliminary data.</text>
</comment>
<name>A0A6A0BAD5_9LACT</name>
<dbReference type="Proteomes" id="UP000480303">
    <property type="component" value="Unassembled WGS sequence"/>
</dbReference>
<dbReference type="EMBL" id="BLLI01000021">
    <property type="protein sequence ID" value="GFH42352.1"/>
    <property type="molecule type" value="Genomic_DNA"/>
</dbReference>
<organism evidence="1 2">
    <name type="scientific">Pseudolactococcus hodotermopsidis</name>
    <dbReference type="NCBI Taxonomy" id="2709157"/>
    <lineage>
        <taxon>Bacteria</taxon>
        <taxon>Bacillati</taxon>
        <taxon>Bacillota</taxon>
        <taxon>Bacilli</taxon>
        <taxon>Lactobacillales</taxon>
        <taxon>Streptococcaceae</taxon>
        <taxon>Pseudolactococcus</taxon>
    </lineage>
</organism>
<reference evidence="1 2" key="1">
    <citation type="submission" date="2020-02" db="EMBL/GenBank/DDBJ databases">
        <title>Draft genome sequence of Lactococcus sp. Hs30E4-3.</title>
        <authorList>
            <person name="Noda S."/>
            <person name="Yuki M."/>
            <person name="Ohkuma M."/>
        </authorList>
    </citation>
    <scope>NUCLEOTIDE SEQUENCE [LARGE SCALE GENOMIC DNA]</scope>
    <source>
        <strain evidence="1 2">Hs30E4-3</strain>
    </source>
</reference>
<dbReference type="AlphaFoldDB" id="A0A6A0BAD5"/>
<sequence length="48" mass="5948">MRKSYESRDEIPKDYYELIIYEKTETFDESGRYDRDYSEIIEQIKPCT</sequence>
<keyword evidence="2" id="KW-1185">Reference proteome</keyword>